<dbReference type="Pfam" id="PF05901">
    <property type="entry name" value="Excalibur"/>
    <property type="match status" value="1"/>
</dbReference>
<dbReference type="KEGG" id="nft:FBF37_01230"/>
<evidence type="ECO:0000256" key="1">
    <source>
        <dbReference type="SAM" id="MobiDB-lite"/>
    </source>
</evidence>
<dbReference type="RefSeq" id="WP_138078715.1">
    <property type="nucleotide sequence ID" value="NZ_CP040004.1"/>
</dbReference>
<dbReference type="EMBL" id="CP040004">
    <property type="protein sequence ID" value="QCT42095.1"/>
    <property type="molecule type" value="Genomic_DNA"/>
</dbReference>
<evidence type="ECO:0000313" key="3">
    <source>
        <dbReference type="EMBL" id="QCT42095.1"/>
    </source>
</evidence>
<name>A0A4P9A2U2_9BACT</name>
<dbReference type="InterPro" id="IPR008613">
    <property type="entry name" value="Excalibur_Ca-bd_domain"/>
</dbReference>
<evidence type="ECO:0000259" key="2">
    <source>
        <dbReference type="SMART" id="SM00894"/>
    </source>
</evidence>
<dbReference type="AlphaFoldDB" id="A0A4P9A2U2"/>
<evidence type="ECO:0000313" key="4">
    <source>
        <dbReference type="Proteomes" id="UP000310639"/>
    </source>
</evidence>
<feature type="compositionally biased region" description="Basic and acidic residues" evidence="1">
    <location>
        <begin position="257"/>
        <end position="271"/>
    </location>
</feature>
<feature type="region of interest" description="Disordered" evidence="1">
    <location>
        <begin position="115"/>
        <end position="271"/>
    </location>
</feature>
<feature type="domain" description="Excalibur calcium-binding" evidence="2">
    <location>
        <begin position="232"/>
        <end position="268"/>
    </location>
</feature>
<protein>
    <recommendedName>
        <fullName evidence="2">Excalibur calcium-binding domain-containing protein</fullName>
    </recommendedName>
</protein>
<gene>
    <name evidence="3" type="ORF">FBF37_01230</name>
</gene>
<proteinExistence type="predicted"/>
<dbReference type="SMART" id="SM00894">
    <property type="entry name" value="Excalibur"/>
    <property type="match status" value="1"/>
</dbReference>
<keyword evidence="4" id="KW-1185">Reference proteome</keyword>
<organism evidence="3 4">
    <name type="scientific">Candidatus Nanosynbacter featherlites</name>
    <dbReference type="NCBI Taxonomy" id="2572088"/>
    <lineage>
        <taxon>Bacteria</taxon>
        <taxon>Candidatus Saccharimonadota</taxon>
        <taxon>Candidatus Saccharimonadia</taxon>
        <taxon>Candidatus Nanosynbacterales</taxon>
        <taxon>Candidatus Nanosynbacteraceae</taxon>
        <taxon>Candidatus Nanosynbacter</taxon>
    </lineage>
</organism>
<feature type="compositionally biased region" description="Basic and acidic residues" evidence="1">
    <location>
        <begin position="131"/>
        <end position="183"/>
    </location>
</feature>
<accession>A0A4P9A2U2</accession>
<dbReference type="Proteomes" id="UP000310639">
    <property type="component" value="Chromosome"/>
</dbReference>
<feature type="compositionally biased region" description="Low complexity" evidence="1">
    <location>
        <begin position="184"/>
        <end position="206"/>
    </location>
</feature>
<feature type="compositionally biased region" description="Basic and acidic residues" evidence="1">
    <location>
        <begin position="115"/>
        <end position="124"/>
    </location>
</feature>
<reference evidence="3 4" key="1">
    <citation type="submission" date="2019-04" db="EMBL/GenBank/DDBJ databases">
        <title>Saccharibacteria TM7 genomes.</title>
        <authorList>
            <person name="Bor B."/>
            <person name="He X."/>
            <person name="Chen T."/>
            <person name="Dewhirst F.E."/>
        </authorList>
    </citation>
    <scope>NUCLEOTIDE SEQUENCE [LARGE SCALE GENOMIC DNA]</scope>
    <source>
        <strain evidence="3 4">BB001</strain>
    </source>
</reference>
<sequence length="271" mass="30082">MEQSRLEKDNIPIIISSVDENINLDYHTDKREVSARISGVSLLAKVKVANGKTSIHGHKNSAGDIKYEIKDIKEGDSDISISIVDGKRHGDKTIRLHRQTKADYDRQELEKALKRAEESVEKAEQQSNDENISRAKSDVNKLPEDKRGQLSERIAKLEKAKQEEKERAEKAKRDAEEKKKQEEAAAAAAKARQQARPQPAPRQVAPAPQPAPTASPRPRPAAPTPAPPAELYFSSCKEARAAGYSHMHRGEPGYSPHLDRDGDGIACDKHR</sequence>
<dbReference type="OrthoDB" id="4337778at2"/>
<feature type="compositionally biased region" description="Pro residues" evidence="1">
    <location>
        <begin position="207"/>
        <end position="228"/>
    </location>
</feature>